<dbReference type="AlphaFoldDB" id="A0A9D1CYF8"/>
<dbReference type="Proteomes" id="UP000886786">
    <property type="component" value="Unassembled WGS sequence"/>
</dbReference>
<evidence type="ECO:0000256" key="7">
    <source>
        <dbReference type="RuleBase" id="RU004504"/>
    </source>
</evidence>
<dbReference type="PANTHER" id="PTHR43586:SF8">
    <property type="entry name" value="CYSTEINE DESULFURASE 1, CHLOROPLASTIC"/>
    <property type="match status" value="1"/>
</dbReference>
<dbReference type="InterPro" id="IPR016454">
    <property type="entry name" value="Cysteine_dSase"/>
</dbReference>
<dbReference type="GO" id="GO:0030170">
    <property type="term" value="F:pyridoxal phosphate binding"/>
    <property type="evidence" value="ECO:0007669"/>
    <property type="project" value="InterPro"/>
</dbReference>
<gene>
    <name evidence="9" type="ORF">IAB27_05010</name>
</gene>
<proteinExistence type="inferred from homology"/>
<evidence type="ECO:0000313" key="9">
    <source>
        <dbReference type="EMBL" id="HIQ90963.1"/>
    </source>
</evidence>
<accession>A0A9D1CYF8</accession>
<comment type="cofactor">
    <cofactor evidence="1 7">
        <name>pyridoxal 5'-phosphate</name>
        <dbReference type="ChEBI" id="CHEBI:597326"/>
    </cofactor>
</comment>
<dbReference type="InterPro" id="IPR015424">
    <property type="entry name" value="PyrdxlP-dep_Trfase"/>
</dbReference>
<sequence>MHREDFNVLGTGVIYFDNGATTLKPKILAEAISDYYNNYSSNAHRGDYQMSIKASSMYERTRELIRRLLNADKMSEIAFTSGATDSINKIVFGYFRYHLKKGDEVLLTKSEHASTLLPWFELADELGLSIKYIDLDDNHEVTIDNVKRAITSKTRVISIAHVSNVMGDIRPIKEINKIAHEKGILVLVDGAQSVPHMKIDVKDLDIDFLAFSAHKMCGPTGVGVLYGKSELLKELRPIIFGGGMNADFSTDGTRIYKEMPDKLEAGTPNVAGVIGFGYVIEYLMNIGFDKIHEYEKELKKYAVSKLKENPNITIYNENSESAVIAFNYEGIFPQDVAIYLDKYNICIRAGNHCAKILKEEIHKKNTCRASLYFYNTKEEIDKLAEVLANPNIKNEII</sequence>
<dbReference type="CDD" id="cd06453">
    <property type="entry name" value="SufS_like"/>
    <property type="match status" value="1"/>
</dbReference>
<dbReference type="PIRSF" id="PIRSF005572">
    <property type="entry name" value="NifS"/>
    <property type="match status" value="1"/>
</dbReference>
<dbReference type="PROSITE" id="PS00595">
    <property type="entry name" value="AA_TRANSFER_CLASS_5"/>
    <property type="match status" value="1"/>
</dbReference>
<protein>
    <recommendedName>
        <fullName evidence="3">cysteine desulfurase</fullName>
        <ecNumber evidence="3">2.8.1.7</ecNumber>
    </recommendedName>
</protein>
<name>A0A9D1CYF8_9FIRM</name>
<comment type="caution">
    <text evidence="9">The sequence shown here is derived from an EMBL/GenBank/DDBJ whole genome shotgun (WGS) entry which is preliminary data.</text>
</comment>
<keyword evidence="5" id="KW-0663">Pyridoxal phosphate</keyword>
<evidence type="ECO:0000256" key="4">
    <source>
        <dbReference type="ARBA" id="ARBA00022679"/>
    </source>
</evidence>
<dbReference type="EC" id="2.8.1.7" evidence="3"/>
<dbReference type="SUPFAM" id="SSF53383">
    <property type="entry name" value="PLP-dependent transferases"/>
    <property type="match status" value="1"/>
</dbReference>
<dbReference type="InterPro" id="IPR015422">
    <property type="entry name" value="PyrdxlP-dep_Trfase_small"/>
</dbReference>
<dbReference type="GO" id="GO:0031071">
    <property type="term" value="F:cysteine desulfurase activity"/>
    <property type="evidence" value="ECO:0007669"/>
    <property type="project" value="UniProtKB-EC"/>
</dbReference>
<evidence type="ECO:0000313" key="10">
    <source>
        <dbReference type="Proteomes" id="UP000886786"/>
    </source>
</evidence>
<organism evidence="9 10">
    <name type="scientific">Candidatus Coprosoma intestinipullorum</name>
    <dbReference type="NCBI Taxonomy" id="2840752"/>
    <lineage>
        <taxon>Bacteria</taxon>
        <taxon>Bacillati</taxon>
        <taxon>Bacillota</taxon>
        <taxon>Bacillota incertae sedis</taxon>
        <taxon>Candidatus Coprosoma</taxon>
    </lineage>
</organism>
<evidence type="ECO:0000256" key="6">
    <source>
        <dbReference type="ARBA" id="ARBA00050776"/>
    </source>
</evidence>
<dbReference type="InterPro" id="IPR010970">
    <property type="entry name" value="Cys_dSase_SufS"/>
</dbReference>
<dbReference type="InterPro" id="IPR000192">
    <property type="entry name" value="Aminotrans_V_dom"/>
</dbReference>
<comment type="similarity">
    <text evidence="2">Belongs to the class-V pyridoxal-phosphate-dependent aminotransferase family. Csd subfamily.</text>
</comment>
<reference evidence="9" key="1">
    <citation type="submission" date="2020-10" db="EMBL/GenBank/DDBJ databases">
        <authorList>
            <person name="Gilroy R."/>
        </authorList>
    </citation>
    <scope>NUCLEOTIDE SEQUENCE</scope>
    <source>
        <strain evidence="9">CHK147-3167</strain>
    </source>
</reference>
<evidence type="ECO:0000259" key="8">
    <source>
        <dbReference type="Pfam" id="PF00266"/>
    </source>
</evidence>
<dbReference type="Gene3D" id="3.90.1150.10">
    <property type="entry name" value="Aspartate Aminotransferase, domain 1"/>
    <property type="match status" value="1"/>
</dbReference>
<evidence type="ECO:0000256" key="1">
    <source>
        <dbReference type="ARBA" id="ARBA00001933"/>
    </source>
</evidence>
<dbReference type="Gene3D" id="3.40.640.10">
    <property type="entry name" value="Type I PLP-dependent aspartate aminotransferase-like (Major domain)"/>
    <property type="match status" value="1"/>
</dbReference>
<dbReference type="PANTHER" id="PTHR43586">
    <property type="entry name" value="CYSTEINE DESULFURASE"/>
    <property type="match status" value="1"/>
</dbReference>
<dbReference type="InterPro" id="IPR020578">
    <property type="entry name" value="Aminotrans_V_PyrdxlP_BS"/>
</dbReference>
<feature type="domain" description="Aminotransferase class V" evidence="8">
    <location>
        <begin position="14"/>
        <end position="383"/>
    </location>
</feature>
<dbReference type="GO" id="GO:0006534">
    <property type="term" value="P:cysteine metabolic process"/>
    <property type="evidence" value="ECO:0007669"/>
    <property type="project" value="InterPro"/>
</dbReference>
<reference evidence="9" key="2">
    <citation type="journal article" date="2021" name="PeerJ">
        <title>Extensive microbial diversity within the chicken gut microbiome revealed by metagenomics and culture.</title>
        <authorList>
            <person name="Gilroy R."/>
            <person name="Ravi A."/>
            <person name="Getino M."/>
            <person name="Pursley I."/>
            <person name="Horton D.L."/>
            <person name="Alikhan N.F."/>
            <person name="Baker D."/>
            <person name="Gharbi K."/>
            <person name="Hall N."/>
            <person name="Watson M."/>
            <person name="Adriaenssens E.M."/>
            <person name="Foster-Nyarko E."/>
            <person name="Jarju S."/>
            <person name="Secka A."/>
            <person name="Antonio M."/>
            <person name="Oren A."/>
            <person name="Chaudhuri R.R."/>
            <person name="La Ragione R."/>
            <person name="Hildebrand F."/>
            <person name="Pallen M.J."/>
        </authorList>
    </citation>
    <scope>NUCLEOTIDE SEQUENCE</scope>
    <source>
        <strain evidence="9">CHK147-3167</strain>
    </source>
</reference>
<evidence type="ECO:0000256" key="3">
    <source>
        <dbReference type="ARBA" id="ARBA00012239"/>
    </source>
</evidence>
<evidence type="ECO:0000256" key="2">
    <source>
        <dbReference type="ARBA" id="ARBA00010447"/>
    </source>
</evidence>
<dbReference type="Pfam" id="PF00266">
    <property type="entry name" value="Aminotran_5"/>
    <property type="match status" value="1"/>
</dbReference>
<comment type="catalytic activity">
    <reaction evidence="6">
        <text>(sulfur carrier)-H + L-cysteine = (sulfur carrier)-SH + L-alanine</text>
        <dbReference type="Rhea" id="RHEA:43892"/>
        <dbReference type="Rhea" id="RHEA-COMP:14737"/>
        <dbReference type="Rhea" id="RHEA-COMP:14739"/>
        <dbReference type="ChEBI" id="CHEBI:29917"/>
        <dbReference type="ChEBI" id="CHEBI:35235"/>
        <dbReference type="ChEBI" id="CHEBI:57972"/>
        <dbReference type="ChEBI" id="CHEBI:64428"/>
        <dbReference type="EC" id="2.8.1.7"/>
    </reaction>
</comment>
<dbReference type="EMBL" id="DVFV01000093">
    <property type="protein sequence ID" value="HIQ90963.1"/>
    <property type="molecule type" value="Genomic_DNA"/>
</dbReference>
<evidence type="ECO:0000256" key="5">
    <source>
        <dbReference type="ARBA" id="ARBA00022898"/>
    </source>
</evidence>
<keyword evidence="4" id="KW-0808">Transferase</keyword>
<dbReference type="InterPro" id="IPR015421">
    <property type="entry name" value="PyrdxlP-dep_Trfase_major"/>
</dbReference>